<sequence>MTLPTISPRHRDLRQISIHACHDLAIPTVNVRVIQAINGQWLDLDRLLDQLCESRSIRTKLIHTIPVQKQRIGRRLPEAAKRGIIDPYARVRMP</sequence>
<organism evidence="1 2">
    <name type="scientific">Thelephora ganbajun</name>
    <name type="common">Ganba fungus</name>
    <dbReference type="NCBI Taxonomy" id="370292"/>
    <lineage>
        <taxon>Eukaryota</taxon>
        <taxon>Fungi</taxon>
        <taxon>Dikarya</taxon>
        <taxon>Basidiomycota</taxon>
        <taxon>Agaricomycotina</taxon>
        <taxon>Agaricomycetes</taxon>
        <taxon>Thelephorales</taxon>
        <taxon>Thelephoraceae</taxon>
        <taxon>Thelephora</taxon>
    </lineage>
</organism>
<reference evidence="1" key="2">
    <citation type="journal article" date="2020" name="Nat. Commun.">
        <title>Large-scale genome sequencing of mycorrhizal fungi provides insights into the early evolution of symbiotic traits.</title>
        <authorList>
            <person name="Miyauchi S."/>
            <person name="Kiss E."/>
            <person name="Kuo A."/>
            <person name="Drula E."/>
            <person name="Kohler A."/>
            <person name="Sanchez-Garcia M."/>
            <person name="Morin E."/>
            <person name="Andreopoulos B."/>
            <person name="Barry K.W."/>
            <person name="Bonito G."/>
            <person name="Buee M."/>
            <person name="Carver A."/>
            <person name="Chen C."/>
            <person name="Cichocki N."/>
            <person name="Clum A."/>
            <person name="Culley D."/>
            <person name="Crous P.W."/>
            <person name="Fauchery L."/>
            <person name="Girlanda M."/>
            <person name="Hayes R.D."/>
            <person name="Keri Z."/>
            <person name="LaButti K."/>
            <person name="Lipzen A."/>
            <person name="Lombard V."/>
            <person name="Magnuson J."/>
            <person name="Maillard F."/>
            <person name="Murat C."/>
            <person name="Nolan M."/>
            <person name="Ohm R.A."/>
            <person name="Pangilinan J."/>
            <person name="Pereira M.F."/>
            <person name="Perotto S."/>
            <person name="Peter M."/>
            <person name="Pfister S."/>
            <person name="Riley R."/>
            <person name="Sitrit Y."/>
            <person name="Stielow J.B."/>
            <person name="Szollosi G."/>
            <person name="Zifcakova L."/>
            <person name="Stursova M."/>
            <person name="Spatafora J.W."/>
            <person name="Tedersoo L."/>
            <person name="Vaario L.M."/>
            <person name="Yamada A."/>
            <person name="Yan M."/>
            <person name="Wang P."/>
            <person name="Xu J."/>
            <person name="Bruns T."/>
            <person name="Baldrian P."/>
            <person name="Vilgalys R."/>
            <person name="Dunand C."/>
            <person name="Henrissat B."/>
            <person name="Grigoriev I.V."/>
            <person name="Hibbett D."/>
            <person name="Nagy L.G."/>
            <person name="Martin F.M."/>
        </authorList>
    </citation>
    <scope>NUCLEOTIDE SEQUENCE</scope>
    <source>
        <strain evidence="1">P2</strain>
    </source>
</reference>
<accession>A0ACB6Z841</accession>
<evidence type="ECO:0000313" key="2">
    <source>
        <dbReference type="Proteomes" id="UP000886501"/>
    </source>
</evidence>
<reference evidence="1" key="1">
    <citation type="submission" date="2019-10" db="EMBL/GenBank/DDBJ databases">
        <authorList>
            <consortium name="DOE Joint Genome Institute"/>
            <person name="Kuo A."/>
            <person name="Miyauchi S."/>
            <person name="Kiss E."/>
            <person name="Drula E."/>
            <person name="Kohler A."/>
            <person name="Sanchez-Garcia M."/>
            <person name="Andreopoulos B."/>
            <person name="Barry K.W."/>
            <person name="Bonito G."/>
            <person name="Buee M."/>
            <person name="Carver A."/>
            <person name="Chen C."/>
            <person name="Cichocki N."/>
            <person name="Clum A."/>
            <person name="Culley D."/>
            <person name="Crous P.W."/>
            <person name="Fauchery L."/>
            <person name="Girlanda M."/>
            <person name="Hayes R."/>
            <person name="Keri Z."/>
            <person name="Labutti K."/>
            <person name="Lipzen A."/>
            <person name="Lombard V."/>
            <person name="Magnuson J."/>
            <person name="Maillard F."/>
            <person name="Morin E."/>
            <person name="Murat C."/>
            <person name="Nolan M."/>
            <person name="Ohm R."/>
            <person name="Pangilinan J."/>
            <person name="Pereira M."/>
            <person name="Perotto S."/>
            <person name="Peter M."/>
            <person name="Riley R."/>
            <person name="Sitrit Y."/>
            <person name="Stielow B."/>
            <person name="Szollosi G."/>
            <person name="Zifcakova L."/>
            <person name="Stursova M."/>
            <person name="Spatafora J.W."/>
            <person name="Tedersoo L."/>
            <person name="Vaario L.-M."/>
            <person name="Yamada A."/>
            <person name="Yan M."/>
            <person name="Wang P."/>
            <person name="Xu J."/>
            <person name="Bruns T."/>
            <person name="Baldrian P."/>
            <person name="Vilgalys R."/>
            <person name="Henrissat B."/>
            <person name="Grigoriev I.V."/>
            <person name="Hibbett D."/>
            <person name="Nagy L.G."/>
            <person name="Martin F.M."/>
        </authorList>
    </citation>
    <scope>NUCLEOTIDE SEQUENCE</scope>
    <source>
        <strain evidence="1">P2</strain>
    </source>
</reference>
<name>A0ACB6Z841_THEGA</name>
<gene>
    <name evidence="1" type="ORF">BDM02DRAFT_3120021</name>
</gene>
<protein>
    <submittedName>
        <fullName evidence="1">Uncharacterized protein</fullName>
    </submittedName>
</protein>
<evidence type="ECO:0000313" key="1">
    <source>
        <dbReference type="EMBL" id="KAF9645555.1"/>
    </source>
</evidence>
<dbReference type="Proteomes" id="UP000886501">
    <property type="component" value="Unassembled WGS sequence"/>
</dbReference>
<proteinExistence type="predicted"/>
<comment type="caution">
    <text evidence="1">The sequence shown here is derived from an EMBL/GenBank/DDBJ whole genome shotgun (WGS) entry which is preliminary data.</text>
</comment>
<keyword evidence="2" id="KW-1185">Reference proteome</keyword>
<dbReference type="EMBL" id="MU118086">
    <property type="protein sequence ID" value="KAF9645555.1"/>
    <property type="molecule type" value="Genomic_DNA"/>
</dbReference>